<accession>A0A5P2D5E3</accession>
<evidence type="ECO:0000256" key="1">
    <source>
        <dbReference type="SAM" id="MobiDB-lite"/>
    </source>
</evidence>
<feature type="region of interest" description="Disordered" evidence="1">
    <location>
        <begin position="74"/>
        <end position="97"/>
    </location>
</feature>
<dbReference type="AlphaFoldDB" id="A0A5P2D5E3"/>
<reference evidence="2 3" key="1">
    <citation type="submission" date="2018-05" db="EMBL/GenBank/DDBJ databases">
        <title>Streptomyces venezuelae.</title>
        <authorList>
            <person name="Kim W."/>
            <person name="Lee N."/>
            <person name="Cho B.-K."/>
        </authorList>
    </citation>
    <scope>NUCLEOTIDE SEQUENCE [LARGE SCALE GENOMIC DNA]</scope>
    <source>
        <strain evidence="2 3">ATCC 21782</strain>
    </source>
</reference>
<proteinExistence type="predicted"/>
<dbReference type="EMBL" id="CP029190">
    <property type="protein sequence ID" value="QES50266.1"/>
    <property type="molecule type" value="Genomic_DNA"/>
</dbReference>
<feature type="region of interest" description="Disordered" evidence="1">
    <location>
        <begin position="1"/>
        <end position="36"/>
    </location>
</feature>
<dbReference type="RefSeq" id="WP_150209925.1">
    <property type="nucleotide sequence ID" value="NZ_CP029190.1"/>
</dbReference>
<protein>
    <submittedName>
        <fullName evidence="2">Uncharacterized protein</fullName>
    </submittedName>
</protein>
<sequence length="97" mass="9761">MPHPRHPLHMAVAVTPPDSGWGAHGRAAPGRARHRKPSALPGLLAAVPPARRLAAGLGLASVLAATVLTAALEPAAPVAPDRVPARETSSLAQENGG</sequence>
<feature type="compositionally biased region" description="Low complexity" evidence="1">
    <location>
        <begin position="20"/>
        <end position="30"/>
    </location>
</feature>
<name>A0A5P2D5E3_STRVZ</name>
<evidence type="ECO:0000313" key="2">
    <source>
        <dbReference type="EMBL" id="QES50266.1"/>
    </source>
</evidence>
<feature type="compositionally biased region" description="Polar residues" evidence="1">
    <location>
        <begin position="87"/>
        <end position="97"/>
    </location>
</feature>
<gene>
    <name evidence="2" type="ORF">DEJ50_23000</name>
</gene>
<dbReference type="Proteomes" id="UP000325211">
    <property type="component" value="Chromosome"/>
</dbReference>
<evidence type="ECO:0000313" key="3">
    <source>
        <dbReference type="Proteomes" id="UP000325211"/>
    </source>
</evidence>
<organism evidence="2 3">
    <name type="scientific">Streptomyces venezuelae</name>
    <dbReference type="NCBI Taxonomy" id="54571"/>
    <lineage>
        <taxon>Bacteria</taxon>
        <taxon>Bacillati</taxon>
        <taxon>Actinomycetota</taxon>
        <taxon>Actinomycetes</taxon>
        <taxon>Kitasatosporales</taxon>
        <taxon>Streptomycetaceae</taxon>
        <taxon>Streptomyces</taxon>
    </lineage>
</organism>